<dbReference type="Pfam" id="PF06580">
    <property type="entry name" value="His_kinase"/>
    <property type="match status" value="1"/>
</dbReference>
<protein>
    <submittedName>
        <fullName evidence="3">LytS/YehU family sensor histidine kinase</fullName>
    </submittedName>
</protein>
<dbReference type="Gene3D" id="3.30.565.10">
    <property type="entry name" value="Histidine kinase-like ATPase, C-terminal domain"/>
    <property type="match status" value="1"/>
</dbReference>
<dbReference type="EMBL" id="JACHCC010000002">
    <property type="protein sequence ID" value="MBB6498497.1"/>
    <property type="molecule type" value="Genomic_DNA"/>
</dbReference>
<dbReference type="InterPro" id="IPR036890">
    <property type="entry name" value="HATPase_C_sf"/>
</dbReference>
<dbReference type="PANTHER" id="PTHR34220:SF7">
    <property type="entry name" value="SENSOR HISTIDINE KINASE YPDA"/>
    <property type="match status" value="1"/>
</dbReference>
<proteinExistence type="predicted"/>
<gene>
    <name evidence="3" type="ORF">HDF25_000634</name>
</gene>
<dbReference type="InterPro" id="IPR010559">
    <property type="entry name" value="Sig_transdc_His_kin_internal"/>
</dbReference>
<dbReference type="PANTHER" id="PTHR34220">
    <property type="entry name" value="SENSOR HISTIDINE KINASE YPDA"/>
    <property type="match status" value="1"/>
</dbReference>
<feature type="transmembrane region" description="Helical" evidence="1">
    <location>
        <begin position="43"/>
        <end position="65"/>
    </location>
</feature>
<name>A0A7X0MGN7_9SPHI</name>
<keyword evidence="3" id="KW-0418">Kinase</keyword>
<dbReference type="InterPro" id="IPR050640">
    <property type="entry name" value="Bact_2-comp_sensor_kinase"/>
</dbReference>
<feature type="domain" description="Signal transduction histidine kinase internal region" evidence="2">
    <location>
        <begin position="161"/>
        <end position="237"/>
    </location>
</feature>
<reference evidence="3 4" key="1">
    <citation type="submission" date="2020-08" db="EMBL/GenBank/DDBJ databases">
        <title>Genomic Encyclopedia of Type Strains, Phase IV (KMG-V): Genome sequencing to study the core and pangenomes of soil and plant-associated prokaryotes.</title>
        <authorList>
            <person name="Whitman W."/>
        </authorList>
    </citation>
    <scope>NUCLEOTIDE SEQUENCE [LARGE SCALE GENOMIC DNA]</scope>
    <source>
        <strain evidence="3 4">M2T3</strain>
    </source>
</reference>
<evidence type="ECO:0000256" key="1">
    <source>
        <dbReference type="SAM" id="Phobius"/>
    </source>
</evidence>
<dbReference type="GO" id="GO:0016020">
    <property type="term" value="C:membrane"/>
    <property type="evidence" value="ECO:0007669"/>
    <property type="project" value="InterPro"/>
</dbReference>
<evidence type="ECO:0000313" key="4">
    <source>
        <dbReference type="Proteomes" id="UP000521017"/>
    </source>
</evidence>
<organism evidence="3 4">
    <name type="scientific">Pedobacter cryoconitis</name>
    <dbReference type="NCBI Taxonomy" id="188932"/>
    <lineage>
        <taxon>Bacteria</taxon>
        <taxon>Pseudomonadati</taxon>
        <taxon>Bacteroidota</taxon>
        <taxon>Sphingobacteriia</taxon>
        <taxon>Sphingobacteriales</taxon>
        <taxon>Sphingobacteriaceae</taxon>
        <taxon>Pedobacter</taxon>
    </lineage>
</organism>
<comment type="caution">
    <text evidence="3">The sequence shown here is derived from an EMBL/GenBank/DDBJ whole genome shotgun (WGS) entry which is preliminary data.</text>
</comment>
<dbReference type="GO" id="GO:0000155">
    <property type="term" value="F:phosphorelay sensor kinase activity"/>
    <property type="evidence" value="ECO:0007669"/>
    <property type="project" value="InterPro"/>
</dbReference>
<feature type="transmembrane region" description="Helical" evidence="1">
    <location>
        <begin position="7"/>
        <end position="28"/>
    </location>
</feature>
<keyword evidence="1" id="KW-0812">Transmembrane</keyword>
<feature type="transmembrane region" description="Helical" evidence="1">
    <location>
        <begin position="122"/>
        <end position="142"/>
    </location>
</feature>
<sequence length="350" mass="41495">MKKPGLTFPLFFELIIWLLYVACYKYSFYLDHARLPHTPNNDFPYLEICLYSICSTLLVIPYYRWLIPYFLQRKKYLWLFLITIAYFLLVIPYNNLAVSWIFNQFTKGTVVNVFFKSAYQLWDWNMMLTDLIAFLCIGLARFSSQNEIKRHQSETDNLHLQLNMLKTQLQPHFLFNTLNSLYGLSLVRSKETPRFILLLSQMMQYILYDCDQEEVNLQEEIDFLKGYFELEQQKFPKASIVFEAPAVDETIKIPPLLFLPLVENSFKHGRHKLEDQASVLAHLQVTPEEIIFTIKNDKLQAIPNFNTKKVGGIGLVNIKKRLELYYPNRHRLILSEENEQYMATVILKRQ</sequence>
<keyword evidence="3" id="KW-0808">Transferase</keyword>
<evidence type="ECO:0000259" key="2">
    <source>
        <dbReference type="Pfam" id="PF06580"/>
    </source>
</evidence>
<dbReference type="AlphaFoldDB" id="A0A7X0MGN7"/>
<accession>A0A7X0MGN7</accession>
<dbReference type="Proteomes" id="UP000521017">
    <property type="component" value="Unassembled WGS sequence"/>
</dbReference>
<dbReference type="RefSeq" id="WP_184622675.1">
    <property type="nucleotide sequence ID" value="NZ_JACHCC010000002.1"/>
</dbReference>
<feature type="transmembrane region" description="Helical" evidence="1">
    <location>
        <begin position="77"/>
        <end position="102"/>
    </location>
</feature>
<evidence type="ECO:0000313" key="3">
    <source>
        <dbReference type="EMBL" id="MBB6498497.1"/>
    </source>
</evidence>
<keyword evidence="1" id="KW-0472">Membrane</keyword>
<keyword evidence="1" id="KW-1133">Transmembrane helix</keyword>